<gene>
    <name evidence="9" type="primary">agrB1</name>
    <name evidence="9" type="ORF">SAMEA1710456_01683</name>
</gene>
<dbReference type="EC" id="3.4.-.-" evidence="9"/>
<proteinExistence type="predicted"/>
<evidence type="ECO:0000256" key="1">
    <source>
        <dbReference type="ARBA" id="ARBA00022475"/>
    </source>
</evidence>
<dbReference type="AlphaFoldDB" id="A0AAX3GZ98"/>
<dbReference type="GO" id="GO:0009372">
    <property type="term" value="P:quorum sensing"/>
    <property type="evidence" value="ECO:0007669"/>
    <property type="project" value="UniProtKB-KW"/>
</dbReference>
<accession>A0AAX3GZ98</accession>
<evidence type="ECO:0000313" key="10">
    <source>
        <dbReference type="Proteomes" id="UP000346772"/>
    </source>
</evidence>
<reference evidence="9 10" key="1">
    <citation type="submission" date="2019-02" db="EMBL/GenBank/DDBJ databases">
        <authorList>
            <consortium name="Pathogen Informatics"/>
        </authorList>
    </citation>
    <scope>NUCLEOTIDE SEQUENCE [LARGE SCALE GENOMIC DNA]</scope>
    <source>
        <strain evidence="9 10">078GUE027</strain>
    </source>
</reference>
<evidence type="ECO:0000256" key="5">
    <source>
        <dbReference type="ARBA" id="ARBA00022801"/>
    </source>
</evidence>
<keyword evidence="2" id="KW-0673">Quorum sensing</keyword>
<dbReference type="EMBL" id="CAADAT010000008">
    <property type="protein sequence ID" value="VFD54200.1"/>
    <property type="molecule type" value="Genomic_DNA"/>
</dbReference>
<dbReference type="Pfam" id="PF04647">
    <property type="entry name" value="AgrB"/>
    <property type="match status" value="1"/>
</dbReference>
<feature type="transmembrane region" description="Helical" evidence="8">
    <location>
        <begin position="171"/>
        <end position="190"/>
    </location>
</feature>
<organism evidence="9 10">
    <name type="scientific">Clostridioides difficile</name>
    <name type="common">Peptoclostridium difficile</name>
    <dbReference type="NCBI Taxonomy" id="1496"/>
    <lineage>
        <taxon>Bacteria</taxon>
        <taxon>Bacillati</taxon>
        <taxon>Bacillota</taxon>
        <taxon>Clostridia</taxon>
        <taxon>Peptostreptococcales</taxon>
        <taxon>Peptostreptococcaceae</taxon>
        <taxon>Clostridioides</taxon>
    </lineage>
</organism>
<keyword evidence="7 8" id="KW-0472">Membrane</keyword>
<evidence type="ECO:0000256" key="6">
    <source>
        <dbReference type="ARBA" id="ARBA00022989"/>
    </source>
</evidence>
<feature type="transmembrane region" description="Helical" evidence="8">
    <location>
        <begin position="82"/>
        <end position="100"/>
    </location>
</feature>
<evidence type="ECO:0000256" key="2">
    <source>
        <dbReference type="ARBA" id="ARBA00022654"/>
    </source>
</evidence>
<keyword evidence="5 9" id="KW-0378">Hydrolase</keyword>
<keyword evidence="4 8" id="KW-0812">Transmembrane</keyword>
<feature type="transmembrane region" description="Helical" evidence="8">
    <location>
        <begin position="45"/>
        <end position="70"/>
    </location>
</feature>
<comment type="caution">
    <text evidence="9">The sequence shown here is derived from an EMBL/GenBank/DDBJ whole genome shotgun (WGS) entry which is preliminary data.</text>
</comment>
<feature type="transmembrane region" description="Helical" evidence="8">
    <location>
        <begin position="106"/>
        <end position="127"/>
    </location>
</feature>
<dbReference type="GO" id="GO:0016020">
    <property type="term" value="C:membrane"/>
    <property type="evidence" value="ECO:0007669"/>
    <property type="project" value="InterPro"/>
</dbReference>
<evidence type="ECO:0000313" key="9">
    <source>
        <dbReference type="EMBL" id="VFD54200.1"/>
    </source>
</evidence>
<keyword evidence="1" id="KW-1003">Cell membrane</keyword>
<evidence type="ECO:0000256" key="8">
    <source>
        <dbReference type="SAM" id="Phobius"/>
    </source>
</evidence>
<sequence>MIKSCADKIAFLFVLNQVIEKDDLEICSYGLEILLSSIINTLSSLMIGLILGRLIYSIVFLISFCIIRQFSGGYHANSNKNCILIFNSIFFISMVLGIILNDSNPIPLFLVILSSFNFLSIFIFAPVCHANNPLNETKYKKNKLMSRIISITLFLIILLGCKYLSFYNYVVYTFLALLWINLLLIIQIIINKKII</sequence>
<keyword evidence="6 8" id="KW-1133">Transmembrane helix</keyword>
<keyword evidence="3" id="KW-0645">Protease</keyword>
<dbReference type="GO" id="GO:0006508">
    <property type="term" value="P:proteolysis"/>
    <property type="evidence" value="ECO:0007669"/>
    <property type="project" value="UniProtKB-KW"/>
</dbReference>
<dbReference type="SMART" id="SM00793">
    <property type="entry name" value="AgrB"/>
    <property type="match status" value="1"/>
</dbReference>
<evidence type="ECO:0000256" key="4">
    <source>
        <dbReference type="ARBA" id="ARBA00022692"/>
    </source>
</evidence>
<dbReference type="RefSeq" id="WP_003417379.1">
    <property type="nucleotide sequence ID" value="NZ_BEHB01000003.1"/>
</dbReference>
<name>A0AAX3GZ98_CLODI</name>
<dbReference type="Proteomes" id="UP000346772">
    <property type="component" value="Unassembled WGS sequence"/>
</dbReference>
<protein>
    <submittedName>
        <fullName evidence="9">Accessory gene regulator protein B</fullName>
        <ecNumber evidence="9">3.4.-.-</ecNumber>
    </submittedName>
</protein>
<dbReference type="InterPro" id="IPR006741">
    <property type="entry name" value="AgrB"/>
</dbReference>
<dbReference type="GO" id="GO:0008233">
    <property type="term" value="F:peptidase activity"/>
    <property type="evidence" value="ECO:0007669"/>
    <property type="project" value="UniProtKB-KW"/>
</dbReference>
<evidence type="ECO:0000256" key="3">
    <source>
        <dbReference type="ARBA" id="ARBA00022670"/>
    </source>
</evidence>
<evidence type="ECO:0000256" key="7">
    <source>
        <dbReference type="ARBA" id="ARBA00023136"/>
    </source>
</evidence>
<feature type="transmembrane region" description="Helical" evidence="8">
    <location>
        <begin position="148"/>
        <end position="165"/>
    </location>
</feature>